<comment type="caution">
    <text evidence="1">The sequence shown here is derived from an EMBL/GenBank/DDBJ whole genome shotgun (WGS) entry which is preliminary data.</text>
</comment>
<dbReference type="InterPro" id="IPR005901">
    <property type="entry name" value="GLPGLI"/>
</dbReference>
<gene>
    <name evidence="1" type="ORF">GALL_46920</name>
</gene>
<evidence type="ECO:0008006" key="2">
    <source>
        <dbReference type="Google" id="ProtNLM"/>
    </source>
</evidence>
<name>A0A1J5TQH4_9ZZZZ</name>
<sequence>MKMIFDHKKNYSMKNISIVLLLLITHATHAQQIFITAGKIEYEKKVNIHKQIEGSSWLENLKDKIPQFQTTYYNLYFKDDKTLFEKGREVNEKIPFFGDDGSIDDIVFTDLQTQHFYKKQQVFEKKFLLSDSIRSVKWKITNDTRDIAGFECRKAVGIILDSVYVVAFYTDQIPVEGGPMSFCNLPGMILGLAIPRMNTTYFATKLELLEPKPEKLAAPEGKMKKTDYKNLQVTLQKAISDWGEWGRKYIINSLL</sequence>
<proteinExistence type="predicted"/>
<evidence type="ECO:0000313" key="1">
    <source>
        <dbReference type="EMBL" id="OIR14230.1"/>
    </source>
</evidence>
<organism evidence="1">
    <name type="scientific">mine drainage metagenome</name>
    <dbReference type="NCBI Taxonomy" id="410659"/>
    <lineage>
        <taxon>unclassified sequences</taxon>
        <taxon>metagenomes</taxon>
        <taxon>ecological metagenomes</taxon>
    </lineage>
</organism>
<reference evidence="1" key="1">
    <citation type="submission" date="2016-10" db="EMBL/GenBank/DDBJ databases">
        <title>Sequence of Gallionella enrichment culture.</title>
        <authorList>
            <person name="Poehlein A."/>
            <person name="Muehling M."/>
            <person name="Daniel R."/>
        </authorList>
    </citation>
    <scope>NUCLEOTIDE SEQUENCE</scope>
</reference>
<dbReference type="Pfam" id="PF22252">
    <property type="entry name" value="PNGase_F-II_N"/>
    <property type="match status" value="1"/>
</dbReference>
<accession>A0A1J5TQH4</accession>
<protein>
    <recommendedName>
        <fullName evidence="2">GLPGLI family protein</fullName>
    </recommendedName>
</protein>
<dbReference type="NCBIfam" id="TIGR01200">
    <property type="entry name" value="GLPGLI"/>
    <property type="match status" value="1"/>
</dbReference>
<dbReference type="AlphaFoldDB" id="A0A1J5TQH4"/>
<dbReference type="EMBL" id="MLJW01000012">
    <property type="protein sequence ID" value="OIR14230.1"/>
    <property type="molecule type" value="Genomic_DNA"/>
</dbReference>